<evidence type="ECO:0000313" key="3">
    <source>
        <dbReference type="Proteomes" id="UP000308760"/>
    </source>
</evidence>
<dbReference type="RefSeq" id="WP_136533157.1">
    <property type="nucleotide sequence ID" value="NZ_STGY01000009.1"/>
</dbReference>
<dbReference type="Proteomes" id="UP000308760">
    <property type="component" value="Unassembled WGS sequence"/>
</dbReference>
<name>A0A4V4HSU2_9ACTN</name>
<protein>
    <submittedName>
        <fullName evidence="2">Uncharacterized protein</fullName>
    </submittedName>
</protein>
<reference evidence="3" key="1">
    <citation type="submission" date="2019-04" db="EMBL/GenBank/DDBJ databases">
        <title>Nocardioides xinjiangensis sp. nov.</title>
        <authorList>
            <person name="Liu S."/>
        </authorList>
    </citation>
    <scope>NUCLEOTIDE SEQUENCE [LARGE SCALE GENOMIC DNA]</scope>
    <source>
        <strain evidence="3">18</strain>
    </source>
</reference>
<evidence type="ECO:0000313" key="2">
    <source>
        <dbReference type="EMBL" id="THV43026.1"/>
    </source>
</evidence>
<dbReference type="OrthoDB" id="5195022at2"/>
<accession>A0A4V4HSU2</accession>
<feature type="compositionally biased region" description="Basic and acidic residues" evidence="1">
    <location>
        <begin position="7"/>
        <end position="20"/>
    </location>
</feature>
<dbReference type="EMBL" id="STGY01000009">
    <property type="protein sequence ID" value="THV43026.1"/>
    <property type="molecule type" value="Genomic_DNA"/>
</dbReference>
<proteinExistence type="predicted"/>
<comment type="caution">
    <text evidence="2">The sequence shown here is derived from an EMBL/GenBank/DDBJ whole genome shotgun (WGS) entry which is preliminary data.</text>
</comment>
<sequence>MSRLPPQRREGRRLNARHDGSPAGPTAAPLNPRGGRPESAAGITARIPIGEFRLGPNLIEVTAHHDGIGATVWLERVDPAAHEEIGYAVELDAAPRVRLYGDDWPPESHAFAAAEAQTIWKRALAEGMVRPWSTNSAMVRLGSVAVDERRVELVWCKLADTVLVSFTDIEPRRIGTVVMRECGPGFVAQPGHLDWLRYEDREARLLRAAVRLYAERCAAAESLCGGPRQALQGTGWFRRV</sequence>
<evidence type="ECO:0000256" key="1">
    <source>
        <dbReference type="SAM" id="MobiDB-lite"/>
    </source>
</evidence>
<dbReference type="AlphaFoldDB" id="A0A4V4HSU2"/>
<organism evidence="2 3">
    <name type="scientific">Glycomyces buryatensis</name>
    <dbReference type="NCBI Taxonomy" id="2570927"/>
    <lineage>
        <taxon>Bacteria</taxon>
        <taxon>Bacillati</taxon>
        <taxon>Actinomycetota</taxon>
        <taxon>Actinomycetes</taxon>
        <taxon>Glycomycetales</taxon>
        <taxon>Glycomycetaceae</taxon>
        <taxon>Glycomyces</taxon>
    </lineage>
</organism>
<feature type="region of interest" description="Disordered" evidence="1">
    <location>
        <begin position="1"/>
        <end position="40"/>
    </location>
</feature>
<gene>
    <name evidence="2" type="ORF">FAB82_03465</name>
</gene>
<reference evidence="2 3" key="2">
    <citation type="submission" date="2019-05" db="EMBL/GenBank/DDBJ databases">
        <title>Glycomyces buryatensis sp. nov.</title>
        <authorList>
            <person name="Nikitina E."/>
        </authorList>
    </citation>
    <scope>NUCLEOTIDE SEQUENCE [LARGE SCALE GENOMIC DNA]</scope>
    <source>
        <strain evidence="2 3">18</strain>
    </source>
</reference>
<keyword evidence="3" id="KW-1185">Reference proteome</keyword>